<dbReference type="SUPFAM" id="SSF55729">
    <property type="entry name" value="Acyl-CoA N-acyltransferases (Nat)"/>
    <property type="match status" value="1"/>
</dbReference>
<name>A0A2H1L6R5_9MICO</name>
<sequence>MSGRPAAPQPIPSVADAGTRTVSPDGWVLTTTSGLTLPELYGILQLRSRVFVVEQESLYLDLDGLDLLPGTLHLMLPAPGEVLRPAKDSHGGASGLSAEPRGYARILPDGYEDGPAARPGARSIGRVVTSPEARGRGLGRLLLQEAVRLFGQKDLTLNAQSHLDGYYGSCGFSVSGPEFLEDGILHVPMHRPGSPAA</sequence>
<dbReference type="EMBL" id="FXZM01000010">
    <property type="protein sequence ID" value="SMY12604.1"/>
    <property type="molecule type" value="Genomic_DNA"/>
</dbReference>
<dbReference type="InterPro" id="IPR000182">
    <property type="entry name" value="GNAT_dom"/>
</dbReference>
<evidence type="ECO:0000313" key="3">
    <source>
        <dbReference type="Proteomes" id="UP000234462"/>
    </source>
</evidence>
<gene>
    <name evidence="2" type="ORF">BJEO58_02202</name>
</gene>
<dbReference type="Pfam" id="PF13673">
    <property type="entry name" value="Acetyltransf_10"/>
    <property type="match status" value="1"/>
</dbReference>
<feature type="domain" description="N-acetyltransferase" evidence="1">
    <location>
        <begin position="30"/>
        <end position="194"/>
    </location>
</feature>
<dbReference type="InterPro" id="IPR016181">
    <property type="entry name" value="Acyl_CoA_acyltransferase"/>
</dbReference>
<evidence type="ECO:0000313" key="2">
    <source>
        <dbReference type="EMBL" id="SMY12604.1"/>
    </source>
</evidence>
<dbReference type="Proteomes" id="UP000234462">
    <property type="component" value="Unassembled WGS sequence"/>
</dbReference>
<dbReference type="AlphaFoldDB" id="A0A2H1L6R5"/>
<dbReference type="RefSeq" id="WP_246075987.1">
    <property type="nucleotide sequence ID" value="NZ_FXZM01000010.1"/>
</dbReference>
<reference evidence="3" key="1">
    <citation type="submission" date="2017-03" db="EMBL/GenBank/DDBJ databases">
        <authorList>
            <person name="Monnet C."/>
        </authorList>
    </citation>
    <scope>NUCLEOTIDE SEQUENCE [LARGE SCALE GENOMIC DNA]</scope>
    <source>
        <strain evidence="3">SJ5-8</strain>
    </source>
</reference>
<dbReference type="PROSITE" id="PS51186">
    <property type="entry name" value="GNAT"/>
    <property type="match status" value="1"/>
</dbReference>
<protein>
    <submittedName>
        <fullName evidence="2">ElaA protein</fullName>
    </submittedName>
</protein>
<evidence type="ECO:0000259" key="1">
    <source>
        <dbReference type="PROSITE" id="PS51186"/>
    </source>
</evidence>
<dbReference type="GO" id="GO:0016747">
    <property type="term" value="F:acyltransferase activity, transferring groups other than amino-acyl groups"/>
    <property type="evidence" value="ECO:0007669"/>
    <property type="project" value="InterPro"/>
</dbReference>
<accession>A0A2H1L6R5</accession>
<dbReference type="Gene3D" id="3.40.630.30">
    <property type="match status" value="1"/>
</dbReference>
<keyword evidence="3" id="KW-1185">Reference proteome</keyword>
<organism evidence="2 3">
    <name type="scientific">Brevibacterium jeotgali</name>
    <dbReference type="NCBI Taxonomy" id="1262550"/>
    <lineage>
        <taxon>Bacteria</taxon>
        <taxon>Bacillati</taxon>
        <taxon>Actinomycetota</taxon>
        <taxon>Actinomycetes</taxon>
        <taxon>Micrococcales</taxon>
        <taxon>Brevibacteriaceae</taxon>
        <taxon>Brevibacterium</taxon>
    </lineage>
</organism>
<proteinExistence type="predicted"/>